<evidence type="ECO:0000313" key="3">
    <source>
        <dbReference type="EMBL" id="OQW50954.1"/>
    </source>
</evidence>
<keyword evidence="1" id="KW-0472">Membrane</keyword>
<gene>
    <name evidence="3" type="ORF">A4S15_13190</name>
</gene>
<feature type="transmembrane region" description="Helical" evidence="1">
    <location>
        <begin position="195"/>
        <end position="213"/>
    </location>
</feature>
<keyword evidence="1" id="KW-0812">Transmembrane</keyword>
<feature type="transmembrane region" description="Helical" evidence="1">
    <location>
        <begin position="256"/>
        <end position="275"/>
    </location>
</feature>
<dbReference type="GO" id="GO:0016020">
    <property type="term" value="C:membrane"/>
    <property type="evidence" value="ECO:0007669"/>
    <property type="project" value="InterPro"/>
</dbReference>
<keyword evidence="1" id="KW-1133">Transmembrane helix</keyword>
<reference evidence="3 4" key="1">
    <citation type="journal article" date="2017" name="Water Res.">
        <title>Comammox in drinking water systems.</title>
        <authorList>
            <person name="Wang Y."/>
            <person name="Ma L."/>
            <person name="Mao Y."/>
            <person name="Jiang X."/>
            <person name="Xia Y."/>
            <person name="Yu K."/>
            <person name="Li B."/>
            <person name="Zhang T."/>
        </authorList>
    </citation>
    <scope>NUCLEOTIDE SEQUENCE [LARGE SCALE GENOMIC DNA]</scope>
    <source>
        <strain evidence="3">SG_bin8</strain>
    </source>
</reference>
<dbReference type="EMBL" id="LWDL01000023">
    <property type="protein sequence ID" value="OQW50954.1"/>
    <property type="molecule type" value="Genomic_DNA"/>
</dbReference>
<feature type="transmembrane region" description="Helical" evidence="1">
    <location>
        <begin position="82"/>
        <end position="105"/>
    </location>
</feature>
<feature type="transmembrane region" description="Helical" evidence="1">
    <location>
        <begin position="281"/>
        <end position="299"/>
    </location>
</feature>
<feature type="domain" description="EamA" evidence="2">
    <location>
        <begin position="27"/>
        <end position="152"/>
    </location>
</feature>
<proteinExistence type="predicted"/>
<organism evidence="3 4">
    <name type="scientific">Candidatus Raskinella chloraquaticus</name>
    <dbReference type="NCBI Taxonomy" id="1951219"/>
    <lineage>
        <taxon>Bacteria</taxon>
        <taxon>Pseudomonadati</taxon>
        <taxon>Pseudomonadota</taxon>
        <taxon>Alphaproteobacteria</taxon>
        <taxon>Hyphomicrobiales</taxon>
        <taxon>Phreatobacteraceae</taxon>
        <taxon>Candidatus Raskinella</taxon>
    </lineage>
</organism>
<dbReference type="STRING" id="1827387.A4S15_13190"/>
<dbReference type="SUPFAM" id="SSF103481">
    <property type="entry name" value="Multidrug resistance efflux transporter EmrE"/>
    <property type="match status" value="2"/>
</dbReference>
<feature type="transmembrane region" description="Helical" evidence="1">
    <location>
        <begin position="137"/>
        <end position="153"/>
    </location>
</feature>
<accession>A0A1W9HUL9</accession>
<dbReference type="AlphaFoldDB" id="A0A1W9HUL9"/>
<dbReference type="Proteomes" id="UP000192872">
    <property type="component" value="Unassembled WGS sequence"/>
</dbReference>
<feature type="transmembrane region" description="Helical" evidence="1">
    <location>
        <begin position="20"/>
        <end position="39"/>
    </location>
</feature>
<protein>
    <recommendedName>
        <fullName evidence="2">EamA domain-containing protein</fullName>
    </recommendedName>
</protein>
<feature type="transmembrane region" description="Helical" evidence="1">
    <location>
        <begin position="111"/>
        <end position="130"/>
    </location>
</feature>
<feature type="transmembrane region" description="Helical" evidence="1">
    <location>
        <begin position="225"/>
        <end position="249"/>
    </location>
</feature>
<dbReference type="PANTHER" id="PTHR22911">
    <property type="entry name" value="ACYL-MALONYL CONDENSING ENZYME-RELATED"/>
    <property type="match status" value="1"/>
</dbReference>
<evidence type="ECO:0000259" key="2">
    <source>
        <dbReference type="Pfam" id="PF00892"/>
    </source>
</evidence>
<comment type="caution">
    <text evidence="3">The sequence shown here is derived from an EMBL/GenBank/DDBJ whole genome shotgun (WGS) entry which is preliminary data.</text>
</comment>
<dbReference type="InterPro" id="IPR037185">
    <property type="entry name" value="EmrE-like"/>
</dbReference>
<dbReference type="InterPro" id="IPR000620">
    <property type="entry name" value="EamA_dom"/>
</dbReference>
<sequence>MVKDMQTSGKGHRSPLSPEAAGWIALGLSVFTISWSALFVRFSDVGPLESAFWRMAIAMPALYVWTRFAAPGKGDRPTAGGWFDSLAAGLCFAADLAFFHLAIATTSVTNASFIANMASILAVAASALILKERIGPIVWVALGIALFGAWLMGGAKASLAALGFGDVMALGAAVAYGAYFIFLKRAQARLSSALVMWRSSLVAALALFVLALVDGGAMWPRSPAGWLPLIGLGLISHALGQGLTAFAIGRLSVAPVALAVLAQPVMTALLALLILLEPISAVQGIGAALILIAVAASRYKGR</sequence>
<feature type="transmembrane region" description="Helical" evidence="1">
    <location>
        <begin position="51"/>
        <end position="70"/>
    </location>
</feature>
<dbReference type="Pfam" id="PF00892">
    <property type="entry name" value="EamA"/>
    <property type="match status" value="2"/>
</dbReference>
<evidence type="ECO:0000256" key="1">
    <source>
        <dbReference type="SAM" id="Phobius"/>
    </source>
</evidence>
<name>A0A1W9HUL9_9HYPH</name>
<feature type="domain" description="EamA" evidence="2">
    <location>
        <begin position="164"/>
        <end position="295"/>
    </location>
</feature>
<evidence type="ECO:0000313" key="4">
    <source>
        <dbReference type="Proteomes" id="UP000192872"/>
    </source>
</evidence>
<feature type="transmembrane region" description="Helical" evidence="1">
    <location>
        <begin position="159"/>
        <end position="183"/>
    </location>
</feature>